<dbReference type="InterPro" id="IPR013783">
    <property type="entry name" value="Ig-like_fold"/>
</dbReference>
<feature type="signal peptide" evidence="1">
    <location>
        <begin position="1"/>
        <end position="22"/>
    </location>
</feature>
<dbReference type="OrthoDB" id="1652165at2"/>
<dbReference type="InterPro" id="IPR052918">
    <property type="entry name" value="Motility_Chemotaxis_Reg"/>
</dbReference>
<feature type="domain" description="DUF7948" evidence="4">
    <location>
        <begin position="56"/>
        <end position="271"/>
    </location>
</feature>
<proteinExistence type="predicted"/>
<dbReference type="EMBL" id="PYGD01000001">
    <property type="protein sequence ID" value="PSK95273.1"/>
    <property type="molecule type" value="Genomic_DNA"/>
</dbReference>
<evidence type="ECO:0000313" key="5">
    <source>
        <dbReference type="EMBL" id="PSK95273.1"/>
    </source>
</evidence>
<keyword evidence="1" id="KW-0732">Signal</keyword>
<dbReference type="InterPro" id="IPR045829">
    <property type="entry name" value="PKD_6"/>
</dbReference>
<evidence type="ECO:0000259" key="4">
    <source>
        <dbReference type="Pfam" id="PF25778"/>
    </source>
</evidence>
<name>A0A2P8DDG9_9BACT</name>
<dbReference type="Proteomes" id="UP000240572">
    <property type="component" value="Unassembled WGS sequence"/>
</dbReference>
<dbReference type="Gene3D" id="2.60.40.10">
    <property type="entry name" value="Immunoglobulins"/>
    <property type="match status" value="1"/>
</dbReference>
<reference evidence="5 6" key="1">
    <citation type="submission" date="2018-03" db="EMBL/GenBank/DDBJ databases">
        <title>Genomic Encyclopedia of Type Strains, Phase III (KMG-III): the genomes of soil and plant-associated and newly described type strains.</title>
        <authorList>
            <person name="Whitman W."/>
        </authorList>
    </citation>
    <scope>NUCLEOTIDE SEQUENCE [LARGE SCALE GENOMIC DNA]</scope>
    <source>
        <strain evidence="5 6">CGMCC 1.12700</strain>
    </source>
</reference>
<sequence length="995" mass="105393">MKRKLFTILTLAIASWSGTVAARSVARPLQLPAAPDAQQKATAAAGLAAAGSDGAFTENIGQVKDQYGKLRQDIDFKVRGNGVSVFLGDAAIRYQWITDDKQAANKAVAKLATVAGTPLQKMMYRMDVELVGADKNAPVLKEDRQAYFEQYLNKGLNGQAFTFKKVTYKNVYPSIDWVFYFNASGKLEHDFIVHPGGNVADIKMKYGGATGLNINKDGSLTATTPMGSVTESAPHSYTEDGRTVASAFSLKGNMLTFRTAPSKGKLTIDPTLAWGTYYGTDAGTSGSGMEMLAIRPDSDGNIYVAGTAGDGYSNVVTTGSYQSVLHVEYYMTWAIGVNQFLLKMNSQGQRQWATYYGNDVYVIGTGLACDTKGNVYLAGGTMADTAIATTGAHQAAYGGGTERDAYLVKFSGTGQRLWGTYYGGSGEDIAYALACDTSDNIYMVGRTRSNTNIASAGSHKTTLVGTEVFFAAKFNSSGVRQWGTYYGENASPQYGWLPYMSASVDLAGNLYFAANVGVYPSTVNLPADMTTAGSHQPAYAGKNDVLLVKLNKDGVRQWGTYYGGAKEDLVVREALTHDKWGNIYLFGRTHSASGIASAGAHQTTLAGGGSSFVDSAHYGGDGFLAKFNPAGVRQWATYYGGAGSENGYGYGGVTCDAAGNIVIAGTTESNTGIATAGNYQSFILSESSGYIAKFDTAGVRKWGTYFGNISEGRIEGLCTNNSGNIYITGTFNDYYNLSTTGAHQTTPTMLYIGKFDDCADLLAKPDTILGSIALCKGATKTYSVAPVAGATSYTWILPSGWTGNSTLATIDVTAGSNNGKIGVLVNSSCGKSDTTFLDVTVNALPVPVITVTGNVLSTGTFDTYQWQLNGIDIPGATANSYTATANGNYTVVVTNDKGCKGTSAIKSHNITAIKDPALLSQIRIFPSPATAYLNINSPVALYVTLCSIEGRVLSTSQVTAGTHTIDIKALTPGIYLVRIADKNQQLLKTEKLVKQ</sequence>
<dbReference type="Pfam" id="PF18962">
    <property type="entry name" value="Por_Secre_tail"/>
    <property type="match status" value="1"/>
</dbReference>
<dbReference type="PANTHER" id="PTHR35580">
    <property type="entry name" value="CELL SURFACE GLYCOPROTEIN (S-LAYER PROTEIN)-LIKE PROTEIN"/>
    <property type="match status" value="1"/>
</dbReference>
<feature type="chain" id="PRO_5015135947" evidence="1">
    <location>
        <begin position="23"/>
        <end position="995"/>
    </location>
</feature>
<dbReference type="Pfam" id="PF25778">
    <property type="entry name" value="DUF7948"/>
    <property type="match status" value="1"/>
</dbReference>
<evidence type="ECO:0000259" key="2">
    <source>
        <dbReference type="Pfam" id="PF18962"/>
    </source>
</evidence>
<gene>
    <name evidence="5" type="ORF">B0I18_1011439</name>
</gene>
<evidence type="ECO:0000259" key="3">
    <source>
        <dbReference type="Pfam" id="PF19408"/>
    </source>
</evidence>
<accession>A0A2P8DDG9</accession>
<evidence type="ECO:0000313" key="6">
    <source>
        <dbReference type="Proteomes" id="UP000240572"/>
    </source>
</evidence>
<keyword evidence="6" id="KW-1185">Reference proteome</keyword>
<evidence type="ECO:0000256" key="1">
    <source>
        <dbReference type="SAM" id="SignalP"/>
    </source>
</evidence>
<dbReference type="AlphaFoldDB" id="A0A2P8DDG9"/>
<comment type="caution">
    <text evidence="5">The sequence shown here is derived from an EMBL/GenBank/DDBJ whole genome shotgun (WGS) entry which is preliminary data.</text>
</comment>
<feature type="domain" description="Secretion system C-terminal sorting" evidence="2">
    <location>
        <begin position="924"/>
        <end position="987"/>
    </location>
</feature>
<organism evidence="5 6">
    <name type="scientific">Taibaiella chishuiensis</name>
    <dbReference type="NCBI Taxonomy" id="1434707"/>
    <lineage>
        <taxon>Bacteria</taxon>
        <taxon>Pseudomonadati</taxon>
        <taxon>Bacteroidota</taxon>
        <taxon>Chitinophagia</taxon>
        <taxon>Chitinophagales</taxon>
        <taxon>Chitinophagaceae</taxon>
        <taxon>Taibaiella</taxon>
    </lineage>
</organism>
<dbReference type="Pfam" id="PF19408">
    <property type="entry name" value="PKD_6"/>
    <property type="match status" value="1"/>
</dbReference>
<feature type="domain" description="PKD-like" evidence="3">
    <location>
        <begin position="763"/>
        <end position="838"/>
    </location>
</feature>
<dbReference type="InterPro" id="IPR026444">
    <property type="entry name" value="Secre_tail"/>
</dbReference>
<dbReference type="InterPro" id="IPR057708">
    <property type="entry name" value="DUF7948"/>
</dbReference>
<dbReference type="NCBIfam" id="TIGR04183">
    <property type="entry name" value="Por_Secre_tail"/>
    <property type="match status" value="1"/>
</dbReference>
<dbReference type="RefSeq" id="WP_106521935.1">
    <property type="nucleotide sequence ID" value="NZ_PYGD01000001.1"/>
</dbReference>
<dbReference type="PANTHER" id="PTHR35580:SF1">
    <property type="entry name" value="PHYTASE-LIKE DOMAIN-CONTAINING PROTEIN"/>
    <property type="match status" value="1"/>
</dbReference>
<protein>
    <submittedName>
        <fullName evidence="5">Putative secreted protein (Por secretion system target)</fullName>
    </submittedName>
</protein>